<reference evidence="1 2" key="1">
    <citation type="submission" date="2024-01" db="EMBL/GenBank/DDBJ databases">
        <title>Sphingobacterium tenebrionis sp. nov., a novel endophyte isolated from tenebrio molitor intestines.</title>
        <authorList>
            <person name="Zhang C."/>
        </authorList>
    </citation>
    <scope>NUCLEOTIDE SEQUENCE [LARGE SCALE GENOMIC DNA]</scope>
    <source>
        <strain evidence="1 2">PU5-4</strain>
    </source>
</reference>
<evidence type="ECO:0000313" key="1">
    <source>
        <dbReference type="EMBL" id="MEI5983704.1"/>
    </source>
</evidence>
<accession>A0ABU8I2P6</accession>
<keyword evidence="2" id="KW-1185">Reference proteome</keyword>
<comment type="caution">
    <text evidence="1">The sequence shown here is derived from an EMBL/GenBank/DDBJ whole genome shotgun (WGS) entry which is preliminary data.</text>
</comment>
<dbReference type="RefSeq" id="WP_336557151.1">
    <property type="nucleotide sequence ID" value="NZ_JAYLLN010000003.1"/>
</dbReference>
<proteinExistence type="predicted"/>
<protein>
    <submittedName>
        <fullName evidence="1">Uncharacterized protein</fullName>
    </submittedName>
</protein>
<sequence>MPDGKCFIYGTPWSGKTACYKAMRVELAGIVRLHQFKENRFEHLEGMKAFLALLPSCTGIRWHSELFRRMNDIVEGIVNNVPIGFLRCLTNVDAATVCRKGFLLNR</sequence>
<organism evidence="1 2">
    <name type="scientific">Sphingobacterium tenebrionis</name>
    <dbReference type="NCBI Taxonomy" id="3111775"/>
    <lineage>
        <taxon>Bacteria</taxon>
        <taxon>Pseudomonadati</taxon>
        <taxon>Bacteroidota</taxon>
        <taxon>Sphingobacteriia</taxon>
        <taxon>Sphingobacteriales</taxon>
        <taxon>Sphingobacteriaceae</taxon>
        <taxon>Sphingobacterium</taxon>
    </lineage>
</organism>
<gene>
    <name evidence="1" type="ORF">VJ786_02190</name>
</gene>
<name>A0ABU8I2P6_9SPHI</name>
<evidence type="ECO:0000313" key="2">
    <source>
        <dbReference type="Proteomes" id="UP001363035"/>
    </source>
</evidence>
<dbReference type="EMBL" id="JAYLLN010000003">
    <property type="protein sequence ID" value="MEI5983704.1"/>
    <property type="molecule type" value="Genomic_DNA"/>
</dbReference>
<dbReference type="Proteomes" id="UP001363035">
    <property type="component" value="Unassembled WGS sequence"/>
</dbReference>